<evidence type="ECO:0000313" key="2">
    <source>
        <dbReference type="Proteomes" id="UP000234323"/>
    </source>
</evidence>
<gene>
    <name evidence="1" type="ORF">RhiirA4_478562</name>
</gene>
<dbReference type="OrthoDB" id="2472827at2759"/>
<proteinExistence type="predicted"/>
<accession>A0A2I1HF02</accession>
<organism evidence="1 2">
    <name type="scientific">Rhizophagus irregularis</name>
    <dbReference type="NCBI Taxonomy" id="588596"/>
    <lineage>
        <taxon>Eukaryota</taxon>
        <taxon>Fungi</taxon>
        <taxon>Fungi incertae sedis</taxon>
        <taxon>Mucoromycota</taxon>
        <taxon>Glomeromycotina</taxon>
        <taxon>Glomeromycetes</taxon>
        <taxon>Glomerales</taxon>
        <taxon>Glomeraceae</taxon>
        <taxon>Rhizophagus</taxon>
    </lineage>
</organism>
<dbReference type="Proteomes" id="UP000234323">
    <property type="component" value="Unassembled WGS sequence"/>
</dbReference>
<name>A0A2I1HF02_9GLOM</name>
<dbReference type="EMBL" id="LLXI01002567">
    <property type="protein sequence ID" value="PKY57473.1"/>
    <property type="molecule type" value="Genomic_DNA"/>
</dbReference>
<comment type="caution">
    <text evidence="1">The sequence shown here is derived from an EMBL/GenBank/DDBJ whole genome shotgun (WGS) entry which is preliminary data.</text>
</comment>
<sequence length="126" mass="15370">MDILMDKVDSLIWNRRNKHVKEWERTHAITKMKKKFYHRRYQKNKDLLPLVADTAQPNVRRTYTHRHATTTPYSRHGGFHNTQAHIRWTSSNFIHSGAWTTHRDKIWFDNIDLFSFYIYNNLLDTR</sequence>
<protein>
    <submittedName>
        <fullName evidence="1">Uncharacterized protein</fullName>
    </submittedName>
</protein>
<keyword evidence="2" id="KW-1185">Reference proteome</keyword>
<reference evidence="1 2" key="1">
    <citation type="submission" date="2015-10" db="EMBL/GenBank/DDBJ databases">
        <title>Genome analyses suggest a sexual origin of heterokaryosis in a supposedly ancient asexual fungus.</title>
        <authorList>
            <person name="Ropars J."/>
            <person name="Sedzielewska K."/>
            <person name="Noel J."/>
            <person name="Charron P."/>
            <person name="Farinelli L."/>
            <person name="Marton T."/>
            <person name="Kruger M."/>
            <person name="Pelin A."/>
            <person name="Brachmann A."/>
            <person name="Corradi N."/>
        </authorList>
    </citation>
    <scope>NUCLEOTIDE SEQUENCE [LARGE SCALE GENOMIC DNA]</scope>
    <source>
        <strain evidence="1 2">A4</strain>
    </source>
</reference>
<dbReference type="VEuPathDB" id="FungiDB:FUN_007894"/>
<evidence type="ECO:0000313" key="1">
    <source>
        <dbReference type="EMBL" id="PKY57473.1"/>
    </source>
</evidence>
<dbReference type="AlphaFoldDB" id="A0A2I1HF02"/>
<dbReference type="VEuPathDB" id="FungiDB:RhiirA1_480651"/>